<feature type="domain" description="ABC transmembrane type-1" evidence="9">
    <location>
        <begin position="53"/>
        <end position="328"/>
    </location>
</feature>
<feature type="transmembrane region" description="Helical" evidence="7">
    <location>
        <begin position="306"/>
        <end position="327"/>
    </location>
</feature>
<feature type="transmembrane region" description="Helical" evidence="7">
    <location>
        <begin position="53"/>
        <end position="75"/>
    </location>
</feature>
<keyword evidence="2 7" id="KW-0812">Transmembrane</keyword>
<dbReference type="AlphaFoldDB" id="A0A1G9EYB8"/>
<evidence type="ECO:0000256" key="6">
    <source>
        <dbReference type="ARBA" id="ARBA00023136"/>
    </source>
</evidence>
<name>A0A1G9EYB8_9ACTN</name>
<evidence type="ECO:0000256" key="7">
    <source>
        <dbReference type="SAM" id="Phobius"/>
    </source>
</evidence>
<organism evidence="10 11">
    <name type="scientific">Glycomyces sambucus</name>
    <dbReference type="NCBI Taxonomy" id="380244"/>
    <lineage>
        <taxon>Bacteria</taxon>
        <taxon>Bacillati</taxon>
        <taxon>Actinomycetota</taxon>
        <taxon>Actinomycetes</taxon>
        <taxon>Glycomycetales</taxon>
        <taxon>Glycomycetaceae</taxon>
        <taxon>Glycomyces</taxon>
    </lineage>
</organism>
<keyword evidence="4 10" id="KW-0067">ATP-binding</keyword>
<dbReference type="GO" id="GO:0015421">
    <property type="term" value="F:ABC-type oligopeptide transporter activity"/>
    <property type="evidence" value="ECO:0007669"/>
    <property type="project" value="TreeGrafter"/>
</dbReference>
<dbReference type="InterPro" id="IPR017871">
    <property type="entry name" value="ABC_transporter-like_CS"/>
</dbReference>
<dbReference type="GO" id="GO:0005524">
    <property type="term" value="F:ATP binding"/>
    <property type="evidence" value="ECO:0007669"/>
    <property type="project" value="UniProtKB-KW"/>
</dbReference>
<dbReference type="InterPro" id="IPR039421">
    <property type="entry name" value="Type_1_exporter"/>
</dbReference>
<feature type="transmembrane region" description="Helical" evidence="7">
    <location>
        <begin position="162"/>
        <end position="182"/>
    </location>
</feature>
<dbReference type="SMART" id="SM00382">
    <property type="entry name" value="AAA"/>
    <property type="match status" value="1"/>
</dbReference>
<accession>A0A1G9EYB8</accession>
<dbReference type="STRING" id="380244.SAMN05216298_1469"/>
<dbReference type="InterPro" id="IPR027417">
    <property type="entry name" value="P-loop_NTPase"/>
</dbReference>
<gene>
    <name evidence="10" type="ORF">SAMN05216298_1469</name>
</gene>
<dbReference type="PANTHER" id="PTHR43394">
    <property type="entry name" value="ATP-DEPENDENT PERMEASE MDL1, MITOCHONDRIAL"/>
    <property type="match status" value="1"/>
</dbReference>
<dbReference type="PROSITE" id="PS00211">
    <property type="entry name" value="ABC_TRANSPORTER_1"/>
    <property type="match status" value="1"/>
</dbReference>
<evidence type="ECO:0000259" key="9">
    <source>
        <dbReference type="PROSITE" id="PS50929"/>
    </source>
</evidence>
<feature type="transmembrane region" description="Helical" evidence="7">
    <location>
        <begin position="188"/>
        <end position="205"/>
    </location>
</feature>
<dbReference type="Gene3D" id="3.40.50.300">
    <property type="entry name" value="P-loop containing nucleotide triphosphate hydrolases"/>
    <property type="match status" value="1"/>
</dbReference>
<keyword evidence="5 7" id="KW-1133">Transmembrane helix</keyword>
<evidence type="ECO:0000256" key="3">
    <source>
        <dbReference type="ARBA" id="ARBA00022741"/>
    </source>
</evidence>
<reference evidence="11" key="1">
    <citation type="submission" date="2016-10" db="EMBL/GenBank/DDBJ databases">
        <authorList>
            <person name="Varghese N."/>
            <person name="Submissions S."/>
        </authorList>
    </citation>
    <scope>NUCLEOTIDE SEQUENCE [LARGE SCALE GENOMIC DNA]</scope>
    <source>
        <strain evidence="11">CGMCC 4.3147</strain>
    </source>
</reference>
<evidence type="ECO:0000256" key="4">
    <source>
        <dbReference type="ARBA" id="ARBA00022840"/>
    </source>
</evidence>
<dbReference type="Pfam" id="PF00005">
    <property type="entry name" value="ABC_tran"/>
    <property type="match status" value="1"/>
</dbReference>
<proteinExistence type="predicted"/>
<dbReference type="InterPro" id="IPR036640">
    <property type="entry name" value="ABC1_TM_sf"/>
</dbReference>
<dbReference type="SUPFAM" id="SSF90123">
    <property type="entry name" value="ABC transporter transmembrane region"/>
    <property type="match status" value="1"/>
</dbReference>
<dbReference type="GO" id="GO:0005886">
    <property type="term" value="C:plasma membrane"/>
    <property type="evidence" value="ECO:0007669"/>
    <property type="project" value="UniProtKB-SubCell"/>
</dbReference>
<dbReference type="Proteomes" id="UP000198662">
    <property type="component" value="Unassembled WGS sequence"/>
</dbReference>
<dbReference type="InterPro" id="IPR011527">
    <property type="entry name" value="ABC1_TM_dom"/>
</dbReference>
<evidence type="ECO:0000259" key="8">
    <source>
        <dbReference type="PROSITE" id="PS50893"/>
    </source>
</evidence>
<keyword evidence="3" id="KW-0547">Nucleotide-binding</keyword>
<dbReference type="GO" id="GO:0016887">
    <property type="term" value="F:ATP hydrolysis activity"/>
    <property type="evidence" value="ECO:0007669"/>
    <property type="project" value="InterPro"/>
</dbReference>
<dbReference type="Gene3D" id="1.20.1560.10">
    <property type="entry name" value="ABC transporter type 1, transmembrane domain"/>
    <property type="match status" value="1"/>
</dbReference>
<keyword evidence="11" id="KW-1185">Reference proteome</keyword>
<evidence type="ECO:0000313" key="10">
    <source>
        <dbReference type="EMBL" id="SDK81166.1"/>
    </source>
</evidence>
<protein>
    <submittedName>
        <fullName evidence="10">ATP-binding cassette, subfamily B</fullName>
    </submittedName>
</protein>
<dbReference type="PROSITE" id="PS50929">
    <property type="entry name" value="ABC_TM1F"/>
    <property type="match status" value="1"/>
</dbReference>
<keyword evidence="6 7" id="KW-0472">Membrane</keyword>
<evidence type="ECO:0000256" key="1">
    <source>
        <dbReference type="ARBA" id="ARBA00004651"/>
    </source>
</evidence>
<feature type="transmembrane region" description="Helical" evidence="7">
    <location>
        <begin position="87"/>
        <end position="105"/>
    </location>
</feature>
<comment type="subcellular location">
    <subcellularLocation>
        <location evidence="1">Cell membrane</location>
        <topology evidence="1">Multi-pass membrane protein</topology>
    </subcellularLocation>
</comment>
<evidence type="ECO:0000256" key="5">
    <source>
        <dbReference type="ARBA" id="ARBA00022989"/>
    </source>
</evidence>
<dbReference type="PANTHER" id="PTHR43394:SF1">
    <property type="entry name" value="ATP-BINDING CASSETTE SUB-FAMILY B MEMBER 10, MITOCHONDRIAL"/>
    <property type="match status" value="1"/>
</dbReference>
<evidence type="ECO:0000256" key="2">
    <source>
        <dbReference type="ARBA" id="ARBA00022692"/>
    </source>
</evidence>
<dbReference type="InterPro" id="IPR003439">
    <property type="entry name" value="ABC_transporter-like_ATP-bd"/>
</dbReference>
<sequence length="583" mass="58579">MSGAAARERSRTMTDAATGAATTAAIQAASGGAAERPLTFGAVVRQSRARLPLIGAASLLGSLGTLALPLALAAAVDAIAAGGDARIPVAIAAGLVLLGVACDLVESTAATTCTADAAARLRTGMVRRLLGAPHRIGRFDTGDLVARISAGAADAAHAGPSAVGAVAAALPPLGSLVVLIWLDWRLAAAFAVGLTLVALVLRLFAKQTATAALHYQAAQGDMAARLTEALDGARTIAAAGTLGAETRRVLTGLPALAEHGRATWRALAAAGARAAVAGPLATIGVLVVAGFLVAGGRLSTGELLAAAQYAMMGAGLGSLTGIVAAVARSRAAVARIAEVHDLSAMSYGTDALPDGPGSLAFREVTVRAGDRVLLQDITFTVPGGATAAVVGKAGSGKSTLAETAVRLRDPDSGEVALDGSPLPALARSDLRTAVSLATARPALAGATLADAMGPGRPRDEVRAAAEAVGAHDFATRLPAAYDTPLPEVPMSGGEAQRIGLARAWHADRLLVLDDATSSLDLLSADRIEEALAATGRTRLVVTYDAALAARADLVVWLADGRVRATGPHDVLWSNPEYRAVFAR</sequence>
<dbReference type="Pfam" id="PF00664">
    <property type="entry name" value="ABC_membrane"/>
    <property type="match status" value="1"/>
</dbReference>
<dbReference type="PROSITE" id="PS50893">
    <property type="entry name" value="ABC_TRANSPORTER_2"/>
    <property type="match status" value="1"/>
</dbReference>
<evidence type="ECO:0000313" key="11">
    <source>
        <dbReference type="Proteomes" id="UP000198662"/>
    </source>
</evidence>
<feature type="domain" description="ABC transporter" evidence="8">
    <location>
        <begin position="359"/>
        <end position="582"/>
    </location>
</feature>
<dbReference type="EMBL" id="FNGF01000002">
    <property type="protein sequence ID" value="SDK81166.1"/>
    <property type="molecule type" value="Genomic_DNA"/>
</dbReference>
<dbReference type="SUPFAM" id="SSF52540">
    <property type="entry name" value="P-loop containing nucleoside triphosphate hydrolases"/>
    <property type="match status" value="1"/>
</dbReference>
<feature type="transmembrane region" description="Helical" evidence="7">
    <location>
        <begin position="274"/>
        <end position="294"/>
    </location>
</feature>
<dbReference type="InterPro" id="IPR003593">
    <property type="entry name" value="AAA+_ATPase"/>
</dbReference>